<keyword evidence="4" id="KW-1185">Reference proteome</keyword>
<dbReference type="InterPro" id="IPR000719">
    <property type="entry name" value="Prot_kinase_dom"/>
</dbReference>
<evidence type="ECO:0000259" key="2">
    <source>
        <dbReference type="PROSITE" id="PS50011"/>
    </source>
</evidence>
<feature type="region of interest" description="Disordered" evidence="1">
    <location>
        <begin position="15"/>
        <end position="100"/>
    </location>
</feature>
<dbReference type="Pfam" id="PF00069">
    <property type="entry name" value="Pkinase"/>
    <property type="match status" value="1"/>
</dbReference>
<feature type="compositionally biased region" description="Basic and acidic residues" evidence="1">
    <location>
        <begin position="265"/>
        <end position="278"/>
    </location>
</feature>
<dbReference type="SUPFAM" id="SSF56112">
    <property type="entry name" value="Protein kinase-like (PK-like)"/>
    <property type="match status" value="1"/>
</dbReference>
<dbReference type="InterPro" id="IPR011009">
    <property type="entry name" value="Kinase-like_dom_sf"/>
</dbReference>
<sequence>MCLYYEMPFVMLLEEIQGPESPEEKDSRHHEPMPPAPSPPPAPIRPTKWINPGKQKEDLLGQASSQHGGSSTSLASTKVCSSMDENDGPGEGCTNAKDKSHSNRCPTFVQHFSEISSTLEFRLLPTDYDHKSRRPSCRYLMTDYESSDYESPAIQSNNKKVLMILSEVSEEGFQIPATITERYKVGRTIGDGNFAVVKECVESQQLLSSELEIQENKKRAKDVANGTHCLRVHSAVFGMMNMYDQGTYKPEDVYSKGAASSSKHKQAETHQNKLRPEGHQNGSPPPRKSSEFPITSTKRLRVYSLKAFLSELGFGGCPAQQSSRVREHQMANMGNHQAKKPLSLLTSTALSITLFVEVVKGMPAFIFDPHKPLFSLSGPAWVAVQWSRFPAVQWDISTAREYALKIIKKSKCRGKEHMIQNEVSILRRVKHPNIVLLIEEMDVPTELYLVMELVKLENIVIGYSAFCISCEHRRRSLRLVGIPTLLTFESYPKKAVEDLHSPALGPSILLQDHTLRFNLTQNALRPALEASQGREGQSRA</sequence>
<dbReference type="PROSITE" id="PS50011">
    <property type="entry name" value="PROTEIN_KINASE_DOM"/>
    <property type="match status" value="1"/>
</dbReference>
<accession>A0ABQ9VVX0</accession>
<feature type="domain" description="Protein kinase" evidence="2">
    <location>
        <begin position="352"/>
        <end position="540"/>
    </location>
</feature>
<dbReference type="Gene3D" id="3.30.200.20">
    <property type="entry name" value="Phosphorylase Kinase, domain 1"/>
    <property type="match status" value="2"/>
</dbReference>
<proteinExistence type="predicted"/>
<feature type="region of interest" description="Disordered" evidence="1">
    <location>
        <begin position="254"/>
        <end position="293"/>
    </location>
</feature>
<dbReference type="EMBL" id="JASSZA010000005">
    <property type="protein sequence ID" value="KAK2112703.1"/>
    <property type="molecule type" value="Genomic_DNA"/>
</dbReference>
<reference evidence="3 4" key="1">
    <citation type="submission" date="2023-05" db="EMBL/GenBank/DDBJ databases">
        <title>B98-5 Cell Line De Novo Hybrid Assembly: An Optical Mapping Approach.</title>
        <authorList>
            <person name="Kananen K."/>
            <person name="Auerbach J.A."/>
            <person name="Kautto E."/>
            <person name="Blachly J.S."/>
        </authorList>
    </citation>
    <scope>NUCLEOTIDE SEQUENCE [LARGE SCALE GENOMIC DNA]</scope>
    <source>
        <strain evidence="3">B95-8</strain>
        <tissue evidence="3">Cell line</tissue>
    </source>
</reference>
<organism evidence="3 4">
    <name type="scientific">Saguinus oedipus</name>
    <name type="common">Cotton-top tamarin</name>
    <name type="synonym">Oedipomidas oedipus</name>
    <dbReference type="NCBI Taxonomy" id="9490"/>
    <lineage>
        <taxon>Eukaryota</taxon>
        <taxon>Metazoa</taxon>
        <taxon>Chordata</taxon>
        <taxon>Craniata</taxon>
        <taxon>Vertebrata</taxon>
        <taxon>Euteleostomi</taxon>
        <taxon>Mammalia</taxon>
        <taxon>Eutheria</taxon>
        <taxon>Euarchontoglires</taxon>
        <taxon>Primates</taxon>
        <taxon>Haplorrhini</taxon>
        <taxon>Platyrrhini</taxon>
        <taxon>Cebidae</taxon>
        <taxon>Callitrichinae</taxon>
        <taxon>Saguinus</taxon>
    </lineage>
</organism>
<name>A0ABQ9VVX0_SAGOE</name>
<feature type="compositionally biased region" description="Polar residues" evidence="1">
    <location>
        <begin position="62"/>
        <end position="80"/>
    </location>
</feature>
<protein>
    <recommendedName>
        <fullName evidence="2">Protein kinase domain-containing protein</fullName>
    </recommendedName>
</protein>
<comment type="caution">
    <text evidence="3">The sequence shown here is derived from an EMBL/GenBank/DDBJ whole genome shotgun (WGS) entry which is preliminary data.</text>
</comment>
<feature type="compositionally biased region" description="Basic and acidic residues" evidence="1">
    <location>
        <begin position="22"/>
        <end position="32"/>
    </location>
</feature>
<evidence type="ECO:0000256" key="1">
    <source>
        <dbReference type="SAM" id="MobiDB-lite"/>
    </source>
</evidence>
<evidence type="ECO:0000313" key="4">
    <source>
        <dbReference type="Proteomes" id="UP001266305"/>
    </source>
</evidence>
<dbReference type="Proteomes" id="UP001266305">
    <property type="component" value="Unassembled WGS sequence"/>
</dbReference>
<dbReference type="PANTHER" id="PTHR24347">
    <property type="entry name" value="SERINE/THREONINE-PROTEIN KINASE"/>
    <property type="match status" value="1"/>
</dbReference>
<feature type="compositionally biased region" description="Pro residues" evidence="1">
    <location>
        <begin position="33"/>
        <end position="44"/>
    </location>
</feature>
<evidence type="ECO:0000313" key="3">
    <source>
        <dbReference type="EMBL" id="KAK2112703.1"/>
    </source>
</evidence>
<gene>
    <name evidence="3" type="ORF">P7K49_012450</name>
</gene>